<accession>A0A380KXD8</accession>
<evidence type="ECO:0000259" key="1">
    <source>
        <dbReference type="Pfam" id="PF10026"/>
    </source>
</evidence>
<dbReference type="EMBL" id="UHFR01000005">
    <property type="protein sequence ID" value="SUN76623.1"/>
    <property type="molecule type" value="Genomic_DNA"/>
</dbReference>
<proteinExistence type="predicted"/>
<name>A0A380KXD8_9STRE</name>
<dbReference type="Proteomes" id="UP000254634">
    <property type="component" value="Unassembled WGS sequence"/>
</dbReference>
<gene>
    <name evidence="2" type="ORF">NCTC13765_01119</name>
</gene>
<dbReference type="Pfam" id="PF10026">
    <property type="entry name" value="DUF2268"/>
    <property type="match status" value="1"/>
</dbReference>
<evidence type="ECO:0000313" key="3">
    <source>
        <dbReference type="Proteomes" id="UP000254634"/>
    </source>
</evidence>
<dbReference type="InterPro" id="IPR018728">
    <property type="entry name" value="DUF2268"/>
</dbReference>
<organism evidence="2 3">
    <name type="scientific">Streptococcus massiliensis</name>
    <dbReference type="NCBI Taxonomy" id="313439"/>
    <lineage>
        <taxon>Bacteria</taxon>
        <taxon>Bacillati</taxon>
        <taxon>Bacillota</taxon>
        <taxon>Bacilli</taxon>
        <taxon>Lactobacillales</taxon>
        <taxon>Streptococcaceae</taxon>
        <taxon>Streptococcus</taxon>
    </lineage>
</organism>
<sequence>MNRMPKDLTEADRAAIEQISSDDLWQESKATIERSFSLFEEAGIELAVQDYVFTMLLGNPESTLLQLNKGYSGDGGIPGYIMASLLPNDYTLPRLQAAIAHECNHNVRFQFIKWTEETTLADWVVSEGLAESFAAALFGEDLIGPWVSETSKEELERFKPVISENLSLTGMAKMSPYLYGDEIAQIQGQKPVGLPYAAGYAYGYHLVQTYLKHTGKTIVQATLTPTQEILQETKEFWK</sequence>
<feature type="domain" description="DUF2268" evidence="1">
    <location>
        <begin position="24"/>
        <end position="231"/>
    </location>
</feature>
<reference evidence="2" key="1">
    <citation type="submission" date="2018-06" db="EMBL/GenBank/DDBJ databases">
        <authorList>
            <consortium name="Pathogen Informatics"/>
            <person name="Doyle S."/>
        </authorList>
    </citation>
    <scope>NUCLEOTIDE SEQUENCE [LARGE SCALE GENOMIC DNA]</scope>
    <source>
        <strain evidence="2">NCTC13765</strain>
    </source>
</reference>
<dbReference type="AlphaFoldDB" id="A0A380KXD8"/>
<keyword evidence="3" id="KW-1185">Reference proteome</keyword>
<protein>
    <submittedName>
        <fullName evidence="2">Metallopeptidase</fullName>
    </submittedName>
</protein>
<evidence type="ECO:0000313" key="2">
    <source>
        <dbReference type="EMBL" id="SUN76623.1"/>
    </source>
</evidence>